<evidence type="ECO:0000313" key="3">
    <source>
        <dbReference type="EMBL" id="XBH20731.1"/>
    </source>
</evidence>
<organism evidence="3">
    <name type="scientific">Jonesiaceae bacterium BS-20</name>
    <dbReference type="NCBI Taxonomy" id="3120821"/>
    <lineage>
        <taxon>Bacteria</taxon>
        <taxon>Bacillati</taxon>
        <taxon>Actinomycetota</taxon>
        <taxon>Actinomycetes</taxon>
        <taxon>Micrococcales</taxon>
        <taxon>Jonesiaceae</taxon>
    </lineage>
</organism>
<dbReference type="InterPro" id="IPR007372">
    <property type="entry name" value="Lipid/polyisoprenoid-bd_YceI"/>
</dbReference>
<dbReference type="PANTHER" id="PTHR34406">
    <property type="entry name" value="PROTEIN YCEI"/>
    <property type="match status" value="1"/>
</dbReference>
<protein>
    <submittedName>
        <fullName evidence="3">YceI family protein</fullName>
    </submittedName>
</protein>
<dbReference type="SUPFAM" id="SSF101874">
    <property type="entry name" value="YceI-like"/>
    <property type="match status" value="1"/>
</dbReference>
<name>A0AAU7DVF3_9MICO</name>
<dbReference type="Pfam" id="PF04264">
    <property type="entry name" value="YceI"/>
    <property type="match status" value="1"/>
</dbReference>
<dbReference type="SMART" id="SM00867">
    <property type="entry name" value="YceI"/>
    <property type="match status" value="1"/>
</dbReference>
<dbReference type="InterPro" id="IPR036761">
    <property type="entry name" value="TTHA0802/YceI-like_sf"/>
</dbReference>
<dbReference type="Gene3D" id="2.40.128.110">
    <property type="entry name" value="Lipid/polyisoprenoid-binding, YceI-like"/>
    <property type="match status" value="1"/>
</dbReference>
<dbReference type="EMBL" id="CP146203">
    <property type="protein sequence ID" value="XBH20731.1"/>
    <property type="molecule type" value="Genomic_DNA"/>
</dbReference>
<comment type="similarity">
    <text evidence="1">Belongs to the UPF0312 family.</text>
</comment>
<evidence type="ECO:0000259" key="2">
    <source>
        <dbReference type="SMART" id="SM00867"/>
    </source>
</evidence>
<sequence length="181" mass="18914">MSVLTAGLVPATYNVDPTHTTAGFIVRHAGISKVRGSVPVTTGVITVAEPIENSTVAIEMDATGIATGTADRDAHLRSADFFNVEVNPTWTFNSTAVATDGDDLKVTGDLTMNGVTKSITLDVEYTGSAVDPFGLSRAAFEGKIEISRKEFGLTWNAALEAGGLLVSDKVRIEIEVSAVAA</sequence>
<feature type="domain" description="Lipid/polyisoprenoid-binding YceI-like" evidence="2">
    <location>
        <begin position="12"/>
        <end position="179"/>
    </location>
</feature>
<dbReference type="AlphaFoldDB" id="A0AAU7DVF3"/>
<reference evidence="3" key="1">
    <citation type="submission" date="2024-02" db="EMBL/GenBank/DDBJ databases">
        <title>Tomenella chthoni gen. nov. sp. nov., a member of the family Jonesiaceae isolated from bat guano.</title>
        <authorList>
            <person name="Miller S.L."/>
            <person name="King J."/>
            <person name="Sankaranarayanan K."/>
            <person name="Lawson P.A."/>
        </authorList>
    </citation>
    <scope>NUCLEOTIDE SEQUENCE</scope>
    <source>
        <strain evidence="3">BS-20</strain>
    </source>
</reference>
<accession>A0AAU7DVF3</accession>
<gene>
    <name evidence="3" type="ORF">V5R04_10890</name>
</gene>
<dbReference type="PANTHER" id="PTHR34406:SF1">
    <property type="entry name" value="PROTEIN YCEI"/>
    <property type="match status" value="1"/>
</dbReference>
<proteinExistence type="inferred from homology"/>
<evidence type="ECO:0000256" key="1">
    <source>
        <dbReference type="ARBA" id="ARBA00008812"/>
    </source>
</evidence>